<name>L1IYB5_GUITC</name>
<dbReference type="EnsemblProtists" id="EKX40795">
    <property type="protein sequence ID" value="EKX40795"/>
    <property type="gene ID" value="GUITHDRAFT_158274"/>
</dbReference>
<organism evidence="3">
    <name type="scientific">Guillardia theta (strain CCMP2712)</name>
    <name type="common">Cryptophyte</name>
    <dbReference type="NCBI Taxonomy" id="905079"/>
    <lineage>
        <taxon>Eukaryota</taxon>
        <taxon>Cryptophyceae</taxon>
        <taxon>Pyrenomonadales</taxon>
        <taxon>Geminigeraceae</taxon>
        <taxon>Guillardia</taxon>
    </lineage>
</organism>
<dbReference type="SUPFAM" id="SSF110836">
    <property type="entry name" value="Hypothetical protein SAV1430"/>
    <property type="match status" value="1"/>
</dbReference>
<dbReference type="Gene3D" id="3.30.300.130">
    <property type="entry name" value="Fe-S cluster assembly (FSCA)"/>
    <property type="match status" value="1"/>
</dbReference>
<dbReference type="SUPFAM" id="SSF117916">
    <property type="entry name" value="Fe-S cluster assembly (FSCA) domain-like"/>
    <property type="match status" value="1"/>
</dbReference>
<dbReference type="InterPro" id="IPR034904">
    <property type="entry name" value="FSCA_dom_sf"/>
</dbReference>
<dbReference type="FunFam" id="3.30.300.130:FF:000001">
    <property type="entry name" value="NFU1 iron-sulfur cluster scaffold"/>
    <property type="match status" value="1"/>
</dbReference>
<proteinExistence type="inferred from homology"/>
<dbReference type="InterPro" id="IPR001075">
    <property type="entry name" value="NIF_FeS_clus_asmbl_NifU_C"/>
</dbReference>
<keyword evidence="5" id="KW-1185">Reference proteome</keyword>
<dbReference type="GO" id="GO:0051536">
    <property type="term" value="F:iron-sulfur cluster binding"/>
    <property type="evidence" value="ECO:0007669"/>
    <property type="project" value="InterPro"/>
</dbReference>
<dbReference type="InterPro" id="IPR036498">
    <property type="entry name" value="Nfu/NifU_N_sf"/>
</dbReference>
<dbReference type="eggNOG" id="KOG2358">
    <property type="taxonomic scope" value="Eukaryota"/>
</dbReference>
<dbReference type="GeneID" id="17297478"/>
<dbReference type="STRING" id="905079.L1IYB5"/>
<dbReference type="OrthoDB" id="565552at2759"/>
<dbReference type="GO" id="GO:0016226">
    <property type="term" value="P:iron-sulfur cluster assembly"/>
    <property type="evidence" value="ECO:0007669"/>
    <property type="project" value="InterPro"/>
</dbReference>
<comment type="similarity">
    <text evidence="1">Belongs to the NifU family.</text>
</comment>
<dbReference type="PIRSF" id="PIRSF036773">
    <property type="entry name" value="HIRIP5"/>
    <property type="match status" value="1"/>
</dbReference>
<dbReference type="Gene3D" id="3.30.1370.70">
    <property type="entry name" value="Scaffold protein Nfu/NifU, N-terminal domain"/>
    <property type="match status" value="1"/>
</dbReference>
<evidence type="ECO:0000313" key="5">
    <source>
        <dbReference type="Proteomes" id="UP000011087"/>
    </source>
</evidence>
<dbReference type="OMA" id="IFEHIME"/>
<evidence type="ECO:0000259" key="2">
    <source>
        <dbReference type="SMART" id="SM00932"/>
    </source>
</evidence>
<reference evidence="3 5" key="1">
    <citation type="journal article" date="2012" name="Nature">
        <title>Algal genomes reveal evolutionary mosaicism and the fate of nucleomorphs.</title>
        <authorList>
            <consortium name="DOE Joint Genome Institute"/>
            <person name="Curtis B.A."/>
            <person name="Tanifuji G."/>
            <person name="Burki F."/>
            <person name="Gruber A."/>
            <person name="Irimia M."/>
            <person name="Maruyama S."/>
            <person name="Arias M.C."/>
            <person name="Ball S.G."/>
            <person name="Gile G.H."/>
            <person name="Hirakawa Y."/>
            <person name="Hopkins J.F."/>
            <person name="Kuo A."/>
            <person name="Rensing S.A."/>
            <person name="Schmutz J."/>
            <person name="Symeonidi A."/>
            <person name="Elias M."/>
            <person name="Eveleigh R.J."/>
            <person name="Herman E.K."/>
            <person name="Klute M.J."/>
            <person name="Nakayama T."/>
            <person name="Obornik M."/>
            <person name="Reyes-Prieto A."/>
            <person name="Armbrust E.V."/>
            <person name="Aves S.J."/>
            <person name="Beiko R.G."/>
            <person name="Coutinho P."/>
            <person name="Dacks J.B."/>
            <person name="Durnford D.G."/>
            <person name="Fast N.M."/>
            <person name="Green B.R."/>
            <person name="Grisdale C.J."/>
            <person name="Hempel F."/>
            <person name="Henrissat B."/>
            <person name="Hoppner M.P."/>
            <person name="Ishida K."/>
            <person name="Kim E."/>
            <person name="Koreny L."/>
            <person name="Kroth P.G."/>
            <person name="Liu Y."/>
            <person name="Malik S.B."/>
            <person name="Maier U.G."/>
            <person name="McRose D."/>
            <person name="Mock T."/>
            <person name="Neilson J.A."/>
            <person name="Onodera N.T."/>
            <person name="Poole A.M."/>
            <person name="Pritham E.J."/>
            <person name="Richards T.A."/>
            <person name="Rocap G."/>
            <person name="Roy S.W."/>
            <person name="Sarai C."/>
            <person name="Schaack S."/>
            <person name="Shirato S."/>
            <person name="Slamovits C.H."/>
            <person name="Spencer D.F."/>
            <person name="Suzuki S."/>
            <person name="Worden A.Z."/>
            <person name="Zauner S."/>
            <person name="Barry K."/>
            <person name="Bell C."/>
            <person name="Bharti A.K."/>
            <person name="Crow J.A."/>
            <person name="Grimwood J."/>
            <person name="Kramer R."/>
            <person name="Lindquist E."/>
            <person name="Lucas S."/>
            <person name="Salamov A."/>
            <person name="McFadden G.I."/>
            <person name="Lane C.E."/>
            <person name="Keeling P.J."/>
            <person name="Gray M.W."/>
            <person name="Grigoriev I.V."/>
            <person name="Archibald J.M."/>
        </authorList>
    </citation>
    <scope>NUCLEOTIDE SEQUENCE</scope>
    <source>
        <strain evidence="3 5">CCMP2712</strain>
    </source>
</reference>
<dbReference type="HOGENOM" id="CLU_060555_0_2_1"/>
<dbReference type="KEGG" id="gtt:GUITHDRAFT_158274"/>
<evidence type="ECO:0000313" key="4">
    <source>
        <dbReference type="EnsemblProtists" id="EKX40795"/>
    </source>
</evidence>
<dbReference type="SMART" id="SM00932">
    <property type="entry name" value="Nfu_N"/>
    <property type="match status" value="1"/>
</dbReference>
<gene>
    <name evidence="3" type="ORF">GUITHDRAFT_158274</name>
</gene>
<sequence length="191" mass="21169">MDFPNMKAAQKSPLAKALFRIDGVSSVFFGPDFITVTKNKDQHSWAEMKPEVFDAILDFYASGQSIITAEEDMPQDTKVNEDDSEIVAMIKELLDTRIRPAVQDDGGDISFIGFDEETGRVTVRLQGACSTCSSSKVTLKSGVENMLMHYVPEVTEVVAVEDEEDPNDPVVKKQREFVAEMTGETYKTPAC</sequence>
<protein>
    <recommendedName>
        <fullName evidence="2">Scaffold protein Nfu/NifU N-terminal domain-containing protein</fullName>
    </recommendedName>
</protein>
<accession>L1IYB5</accession>
<reference evidence="5" key="2">
    <citation type="submission" date="2012-11" db="EMBL/GenBank/DDBJ databases">
        <authorList>
            <person name="Kuo A."/>
            <person name="Curtis B.A."/>
            <person name="Tanifuji G."/>
            <person name="Burki F."/>
            <person name="Gruber A."/>
            <person name="Irimia M."/>
            <person name="Maruyama S."/>
            <person name="Arias M.C."/>
            <person name="Ball S.G."/>
            <person name="Gile G.H."/>
            <person name="Hirakawa Y."/>
            <person name="Hopkins J.F."/>
            <person name="Rensing S.A."/>
            <person name="Schmutz J."/>
            <person name="Symeonidi A."/>
            <person name="Elias M."/>
            <person name="Eveleigh R.J."/>
            <person name="Herman E.K."/>
            <person name="Klute M.J."/>
            <person name="Nakayama T."/>
            <person name="Obornik M."/>
            <person name="Reyes-Prieto A."/>
            <person name="Armbrust E.V."/>
            <person name="Aves S.J."/>
            <person name="Beiko R.G."/>
            <person name="Coutinho P."/>
            <person name="Dacks J.B."/>
            <person name="Durnford D.G."/>
            <person name="Fast N.M."/>
            <person name="Green B.R."/>
            <person name="Grisdale C."/>
            <person name="Hempe F."/>
            <person name="Henrissat B."/>
            <person name="Hoppner M.P."/>
            <person name="Ishida K.-I."/>
            <person name="Kim E."/>
            <person name="Koreny L."/>
            <person name="Kroth P.G."/>
            <person name="Liu Y."/>
            <person name="Malik S.-B."/>
            <person name="Maier U.G."/>
            <person name="McRose D."/>
            <person name="Mock T."/>
            <person name="Neilson J.A."/>
            <person name="Onodera N.T."/>
            <person name="Poole A.M."/>
            <person name="Pritham E.J."/>
            <person name="Richards T.A."/>
            <person name="Rocap G."/>
            <person name="Roy S.W."/>
            <person name="Sarai C."/>
            <person name="Schaack S."/>
            <person name="Shirato S."/>
            <person name="Slamovits C.H."/>
            <person name="Spencer D.F."/>
            <person name="Suzuki S."/>
            <person name="Worden A.Z."/>
            <person name="Zauner S."/>
            <person name="Barry K."/>
            <person name="Bell C."/>
            <person name="Bharti A.K."/>
            <person name="Crow J.A."/>
            <person name="Grimwood J."/>
            <person name="Kramer R."/>
            <person name="Lindquist E."/>
            <person name="Lucas S."/>
            <person name="Salamov A."/>
            <person name="McFadden G.I."/>
            <person name="Lane C.E."/>
            <person name="Keeling P.J."/>
            <person name="Gray M.W."/>
            <person name="Grigoriev I.V."/>
            <person name="Archibald J.M."/>
        </authorList>
    </citation>
    <scope>NUCLEOTIDE SEQUENCE</scope>
    <source>
        <strain evidence="5">CCMP2712</strain>
    </source>
</reference>
<dbReference type="PANTHER" id="PTHR11178">
    <property type="entry name" value="IRON-SULFUR CLUSTER SCAFFOLD PROTEIN NFU-RELATED"/>
    <property type="match status" value="1"/>
</dbReference>
<dbReference type="RefSeq" id="XP_005827775.1">
    <property type="nucleotide sequence ID" value="XM_005827718.1"/>
</dbReference>
<dbReference type="InterPro" id="IPR014824">
    <property type="entry name" value="Nfu/NifU_N"/>
</dbReference>
<dbReference type="GO" id="GO:0005739">
    <property type="term" value="C:mitochondrion"/>
    <property type="evidence" value="ECO:0007669"/>
    <property type="project" value="TreeGrafter"/>
</dbReference>
<dbReference type="PANTHER" id="PTHR11178:SF1">
    <property type="entry name" value="NFU1 IRON-SULFUR CLUSTER SCAFFOLD HOMOLOG, MITOCHONDRIAL"/>
    <property type="match status" value="1"/>
</dbReference>
<feature type="domain" description="Scaffold protein Nfu/NifU N-terminal" evidence="2">
    <location>
        <begin position="1"/>
        <end position="63"/>
    </location>
</feature>
<evidence type="ECO:0000256" key="1">
    <source>
        <dbReference type="ARBA" id="ARBA00006420"/>
    </source>
</evidence>
<reference evidence="4" key="3">
    <citation type="submission" date="2015-06" db="UniProtKB">
        <authorList>
            <consortium name="EnsemblProtists"/>
        </authorList>
    </citation>
    <scope>IDENTIFICATION</scope>
</reference>
<dbReference type="Pfam" id="PF01106">
    <property type="entry name" value="NifU"/>
    <property type="match status" value="1"/>
</dbReference>
<evidence type="ECO:0000313" key="3">
    <source>
        <dbReference type="EMBL" id="EKX40795.1"/>
    </source>
</evidence>
<dbReference type="PaxDb" id="55529-EKX40795"/>
<dbReference type="Pfam" id="PF08712">
    <property type="entry name" value="Nfu_N"/>
    <property type="match status" value="1"/>
</dbReference>
<dbReference type="EMBL" id="JH993028">
    <property type="protein sequence ID" value="EKX40795.1"/>
    <property type="molecule type" value="Genomic_DNA"/>
</dbReference>
<dbReference type="GO" id="GO:0005506">
    <property type="term" value="F:iron ion binding"/>
    <property type="evidence" value="ECO:0007669"/>
    <property type="project" value="InterPro"/>
</dbReference>
<dbReference type="InterPro" id="IPR035433">
    <property type="entry name" value="NFU1-like"/>
</dbReference>
<dbReference type="AlphaFoldDB" id="L1IYB5"/>
<dbReference type="Proteomes" id="UP000011087">
    <property type="component" value="Unassembled WGS sequence"/>
</dbReference>